<feature type="transmembrane region" description="Helical" evidence="1">
    <location>
        <begin position="87"/>
        <end position="107"/>
    </location>
</feature>
<dbReference type="RefSeq" id="WP_159269447.1">
    <property type="nucleotide sequence ID" value="NZ_CACSIK010000002.1"/>
</dbReference>
<feature type="transmembrane region" description="Helical" evidence="1">
    <location>
        <begin position="12"/>
        <end position="37"/>
    </location>
</feature>
<name>A0A5S9PJD0_9GAMM</name>
<evidence type="ECO:0000313" key="2">
    <source>
        <dbReference type="EMBL" id="CAA0104188.1"/>
    </source>
</evidence>
<keyword evidence="1" id="KW-0812">Transmembrane</keyword>
<evidence type="ECO:0000256" key="1">
    <source>
        <dbReference type="SAM" id="Phobius"/>
    </source>
</evidence>
<keyword evidence="4" id="KW-1185">Reference proteome</keyword>
<dbReference type="Proteomes" id="UP000439591">
    <property type="component" value="Unassembled WGS sequence"/>
</dbReference>
<dbReference type="Pfam" id="PF26512">
    <property type="entry name" value="SOI"/>
    <property type="match status" value="1"/>
</dbReference>
<evidence type="ECO:0000313" key="4">
    <source>
        <dbReference type="Proteomes" id="UP000435877"/>
    </source>
</evidence>
<accession>A0A5S9PJD0</accession>
<dbReference type="OrthoDB" id="5741666at2"/>
<dbReference type="GO" id="GO:0018846">
    <property type="term" value="F:styrene-oxide isomerase activity"/>
    <property type="evidence" value="ECO:0007669"/>
    <property type="project" value="UniProtKB-EC"/>
</dbReference>
<keyword evidence="3" id="KW-0413">Isomerase</keyword>
<dbReference type="Proteomes" id="UP000435877">
    <property type="component" value="Unassembled WGS sequence"/>
</dbReference>
<evidence type="ECO:0000313" key="5">
    <source>
        <dbReference type="Proteomes" id="UP000439591"/>
    </source>
</evidence>
<sequence>MQAYYSGRLIKQGFLALIVALVAGFLLIFSMIGGMSLSPVPILIEFDLPGSIAGWRTVHVGMLMNAIMAIAIGAAMRAVVLEESASYRVFMGTAIAIWCNFAFYIFGMFAPNRGVTLEANRLGEASLAGAAAFLPALLGSVTLIYAAIVMWRAQAKDEK</sequence>
<protein>
    <submittedName>
        <fullName evidence="3">Styrene-oxide isomerase</fullName>
        <ecNumber evidence="3">5.3.99.7</ecNumber>
    </submittedName>
</protein>
<keyword evidence="1" id="KW-1133">Transmembrane helix</keyword>
<feature type="transmembrane region" description="Helical" evidence="1">
    <location>
        <begin position="57"/>
        <end position="80"/>
    </location>
</feature>
<dbReference type="EMBL" id="CACSIK010000002">
    <property type="protein sequence ID" value="CAA0104356.1"/>
    <property type="molecule type" value="Genomic_DNA"/>
</dbReference>
<dbReference type="AlphaFoldDB" id="A0A5S9PJD0"/>
<evidence type="ECO:0000313" key="3">
    <source>
        <dbReference type="EMBL" id="CAA0104356.1"/>
    </source>
</evidence>
<reference evidence="4 5" key="1">
    <citation type="submission" date="2019-11" db="EMBL/GenBank/DDBJ databases">
        <authorList>
            <person name="Holert J."/>
        </authorList>
    </citation>
    <scope>NUCLEOTIDE SEQUENCE [LARGE SCALE GENOMIC DNA]</scope>
    <source>
        <strain evidence="2">BC3_2A</strain>
        <strain evidence="3">SB11_1A</strain>
    </source>
</reference>
<keyword evidence="1" id="KW-0472">Membrane</keyword>
<organism evidence="3 4">
    <name type="scientific">Zhongshania aliphaticivorans</name>
    <dbReference type="NCBI Taxonomy" id="1470434"/>
    <lineage>
        <taxon>Bacteria</taxon>
        <taxon>Pseudomonadati</taxon>
        <taxon>Pseudomonadota</taxon>
        <taxon>Gammaproteobacteria</taxon>
        <taxon>Cellvibrionales</taxon>
        <taxon>Spongiibacteraceae</taxon>
        <taxon>Zhongshania</taxon>
    </lineage>
</organism>
<dbReference type="EC" id="5.3.99.7" evidence="3"/>
<dbReference type="EMBL" id="CACSIM010000003">
    <property type="protein sequence ID" value="CAA0104188.1"/>
    <property type="molecule type" value="Genomic_DNA"/>
</dbReference>
<gene>
    <name evidence="3" type="primary">styC_2</name>
    <name evidence="2" type="synonym">styC_1</name>
    <name evidence="3" type="ORF">IHBHHGIJ_02736</name>
    <name evidence="2" type="ORF">KFEGEMFD_02108</name>
</gene>
<feature type="transmembrane region" description="Helical" evidence="1">
    <location>
        <begin position="127"/>
        <end position="151"/>
    </location>
</feature>
<proteinExistence type="predicted"/>
<dbReference type="InterPro" id="IPR058965">
    <property type="entry name" value="SOI/HabA-like"/>
</dbReference>